<proteinExistence type="predicted"/>
<organism evidence="4 5">
    <name type="scientific">Capsella rubella</name>
    <dbReference type="NCBI Taxonomy" id="81985"/>
    <lineage>
        <taxon>Eukaryota</taxon>
        <taxon>Viridiplantae</taxon>
        <taxon>Streptophyta</taxon>
        <taxon>Embryophyta</taxon>
        <taxon>Tracheophyta</taxon>
        <taxon>Spermatophyta</taxon>
        <taxon>Magnoliopsida</taxon>
        <taxon>eudicotyledons</taxon>
        <taxon>Gunneridae</taxon>
        <taxon>Pentapetalae</taxon>
        <taxon>rosids</taxon>
        <taxon>malvids</taxon>
        <taxon>Brassicales</taxon>
        <taxon>Brassicaceae</taxon>
        <taxon>Camelineae</taxon>
        <taxon>Capsella</taxon>
    </lineage>
</organism>
<keyword evidence="2" id="KW-0812">Transmembrane</keyword>
<evidence type="ECO:0000256" key="2">
    <source>
        <dbReference type="SAM" id="Phobius"/>
    </source>
</evidence>
<protein>
    <recommendedName>
        <fullName evidence="3">Cyanobacterial aminoacyl-tRNA synthetase CAAD domain-containing protein</fullName>
    </recommendedName>
</protein>
<evidence type="ECO:0000259" key="3">
    <source>
        <dbReference type="Pfam" id="PF14159"/>
    </source>
</evidence>
<evidence type="ECO:0000313" key="5">
    <source>
        <dbReference type="Proteomes" id="UP000029121"/>
    </source>
</evidence>
<evidence type="ECO:0000313" key="4">
    <source>
        <dbReference type="EMBL" id="EOA17423.1"/>
    </source>
</evidence>
<sequence>DIRSRSDSCRPSVRTKMEVCSSSSSIITRLPSTSSIKRHGYLAGNAFHRISFPPLQRKVASTDLKSRPRTLRCSRKFPGETVSEETSTGVNEFGVEDCDGAVEDSTSEPQAVDEQQETQSLEFLNDIKLVDSDKTYSILLYGSGAIVALYLTSAIVTSLESIPLIPKLMEVVGLGYTLWFTTRYLLFKRNRDELKTKVGEIKKQVLGSDSE</sequence>
<feature type="transmembrane region" description="Helical" evidence="2">
    <location>
        <begin position="138"/>
        <end position="156"/>
    </location>
</feature>
<gene>
    <name evidence="4" type="ORF">CARUB_v10005727mg</name>
</gene>
<dbReference type="Proteomes" id="UP000029121">
    <property type="component" value="Unassembled WGS sequence"/>
</dbReference>
<reference evidence="5" key="1">
    <citation type="journal article" date="2013" name="Nat. Genet.">
        <title>The Capsella rubella genome and the genomic consequences of rapid mating system evolution.</title>
        <authorList>
            <person name="Slotte T."/>
            <person name="Hazzouri K.M."/>
            <person name="Agren J.A."/>
            <person name="Koenig D."/>
            <person name="Maumus F."/>
            <person name="Guo Y.L."/>
            <person name="Steige K."/>
            <person name="Platts A.E."/>
            <person name="Escobar J.S."/>
            <person name="Newman L.K."/>
            <person name="Wang W."/>
            <person name="Mandakova T."/>
            <person name="Vello E."/>
            <person name="Smith L.M."/>
            <person name="Henz S.R."/>
            <person name="Steffen J."/>
            <person name="Takuno S."/>
            <person name="Brandvain Y."/>
            <person name="Coop G."/>
            <person name="Andolfatto P."/>
            <person name="Hu T.T."/>
            <person name="Blanchette M."/>
            <person name="Clark R.M."/>
            <person name="Quesneville H."/>
            <person name="Nordborg M."/>
            <person name="Gaut B.S."/>
            <person name="Lysak M.A."/>
            <person name="Jenkins J."/>
            <person name="Grimwood J."/>
            <person name="Chapman J."/>
            <person name="Prochnik S."/>
            <person name="Shu S."/>
            <person name="Rokhsar D."/>
            <person name="Schmutz J."/>
            <person name="Weigel D."/>
            <person name="Wright S.I."/>
        </authorList>
    </citation>
    <scope>NUCLEOTIDE SEQUENCE [LARGE SCALE GENOMIC DNA]</scope>
    <source>
        <strain evidence="5">cv. Monte Gargano</strain>
    </source>
</reference>
<dbReference type="PANTHER" id="PTHR33222:SF2">
    <property type="entry name" value="PROTEIN CURVATURE THYLAKOID 1D, CHLOROPLASTIC"/>
    <property type="match status" value="1"/>
</dbReference>
<dbReference type="KEGG" id="crb:17880570"/>
<dbReference type="InterPro" id="IPR033344">
    <property type="entry name" value="CURT1"/>
</dbReference>
<dbReference type="Pfam" id="PF14159">
    <property type="entry name" value="CAAD"/>
    <property type="match status" value="1"/>
</dbReference>
<keyword evidence="5" id="KW-1185">Reference proteome</keyword>
<dbReference type="OrthoDB" id="2014299at2759"/>
<keyword evidence="2" id="KW-1133">Transmembrane helix</keyword>
<dbReference type="GO" id="GO:0009535">
    <property type="term" value="C:chloroplast thylakoid membrane"/>
    <property type="evidence" value="ECO:0007669"/>
    <property type="project" value="TreeGrafter"/>
</dbReference>
<dbReference type="EMBL" id="KB870811">
    <property type="protein sequence ID" value="EOA17423.1"/>
    <property type="molecule type" value="Genomic_DNA"/>
</dbReference>
<dbReference type="AlphaFoldDB" id="R0H1R4"/>
<comment type="subcellular location">
    <subcellularLocation>
        <location evidence="1">Membrane</location>
        <topology evidence="1">Multi-pass membrane protein</topology>
    </subcellularLocation>
</comment>
<feature type="transmembrane region" description="Helical" evidence="2">
    <location>
        <begin position="168"/>
        <end position="187"/>
    </location>
</feature>
<feature type="non-terminal residue" evidence="4">
    <location>
        <position position="1"/>
    </location>
</feature>
<feature type="domain" description="Cyanobacterial aminoacyl-tRNA synthetase CAAD" evidence="3">
    <location>
        <begin position="131"/>
        <end position="207"/>
    </location>
</feature>
<dbReference type="eggNOG" id="ENOG502S1WK">
    <property type="taxonomic scope" value="Eukaryota"/>
</dbReference>
<dbReference type="PANTHER" id="PTHR33222">
    <property type="match status" value="1"/>
</dbReference>
<evidence type="ECO:0000256" key="1">
    <source>
        <dbReference type="ARBA" id="ARBA00004141"/>
    </source>
</evidence>
<dbReference type="STRING" id="81985.R0H1R4"/>
<dbReference type="InterPro" id="IPR025564">
    <property type="entry name" value="CAAD_dom"/>
</dbReference>
<keyword evidence="2" id="KW-0472">Membrane</keyword>
<name>R0H1R4_9BRAS</name>
<accession>R0H1R4</accession>